<accession>A0A1M4SXI6</accession>
<dbReference type="SUPFAM" id="SSF81296">
    <property type="entry name" value="E set domains"/>
    <property type="match status" value="1"/>
</dbReference>
<dbReference type="PROSITE" id="PS51318">
    <property type="entry name" value="TAT"/>
    <property type="match status" value="1"/>
</dbReference>
<evidence type="ECO:0000313" key="8">
    <source>
        <dbReference type="EMBL" id="SHE36900.1"/>
    </source>
</evidence>
<dbReference type="Pfam" id="PF00174">
    <property type="entry name" value="Oxidored_molyb"/>
    <property type="match status" value="1"/>
</dbReference>
<dbReference type="PRINTS" id="PR00407">
    <property type="entry name" value="EUMOPTERIN"/>
</dbReference>
<dbReference type="GO" id="GO:0043546">
    <property type="term" value="F:molybdopterin cofactor binding"/>
    <property type="evidence" value="ECO:0007669"/>
    <property type="project" value="TreeGrafter"/>
</dbReference>
<name>A0A1M4SXI6_9BACT</name>
<comment type="cofactor">
    <cofactor evidence="1">
        <name>Mo-molybdopterin</name>
        <dbReference type="ChEBI" id="CHEBI:71302"/>
    </cofactor>
</comment>
<keyword evidence="2" id="KW-0500">Molybdenum</keyword>
<dbReference type="PANTHER" id="PTHR19372">
    <property type="entry name" value="SULFITE REDUCTASE"/>
    <property type="match status" value="1"/>
</dbReference>
<dbReference type="RefSeq" id="WP_073039253.1">
    <property type="nucleotide sequence ID" value="NZ_FQUO01000001.1"/>
</dbReference>
<dbReference type="GO" id="GO:0006790">
    <property type="term" value="P:sulfur compound metabolic process"/>
    <property type="evidence" value="ECO:0007669"/>
    <property type="project" value="TreeGrafter"/>
</dbReference>
<feature type="domain" description="Oxidoreductase molybdopterin-binding" evidence="6">
    <location>
        <begin position="106"/>
        <end position="265"/>
    </location>
</feature>
<gene>
    <name evidence="8" type="ORF">SAMN05444008_101266</name>
</gene>
<dbReference type="STRING" id="1302690.BUE76_00905"/>
<evidence type="ECO:0000256" key="3">
    <source>
        <dbReference type="ARBA" id="ARBA00022723"/>
    </source>
</evidence>
<dbReference type="GO" id="GO:0020037">
    <property type="term" value="F:heme binding"/>
    <property type="evidence" value="ECO:0007669"/>
    <property type="project" value="TreeGrafter"/>
</dbReference>
<dbReference type="InterPro" id="IPR000572">
    <property type="entry name" value="OxRdtase_Mopterin-bd_dom"/>
</dbReference>
<dbReference type="InterPro" id="IPR008335">
    <property type="entry name" value="Mopterin_OxRdtase_euk"/>
</dbReference>
<evidence type="ECO:0000256" key="2">
    <source>
        <dbReference type="ARBA" id="ARBA00022505"/>
    </source>
</evidence>
<organism evidence="8 9">
    <name type="scientific">Cnuella takakiae</name>
    <dbReference type="NCBI Taxonomy" id="1302690"/>
    <lineage>
        <taxon>Bacteria</taxon>
        <taxon>Pseudomonadati</taxon>
        <taxon>Bacteroidota</taxon>
        <taxon>Chitinophagia</taxon>
        <taxon>Chitinophagales</taxon>
        <taxon>Chitinophagaceae</taxon>
        <taxon>Cnuella</taxon>
    </lineage>
</organism>
<sequence>MNDVSKNQPNKGRKLSRRHLLGGMAATAAAVLLKQSSGQVIQAGLAKDSLLLQDPTKVLGPLPSQLGDRSPFEQPVRKPSDTSSRTPLQDLYGTITPSDLHFERHHGGIPAIDPHKYELLIHGMVERPTVFTLADLKRFPSFSRIFFLECSGNFRSGKEQLTPQDICGLTSQSEWTGVMLATLFREVGIHPKASWFLAEGSDAAVMTRSIPVSKGMEDGMIAFAQNGEALRPAQGYPARLVLPGWEGNTNVKWIRRIEVSDQPFMTREETSKYTEQVGDKVRQFSFVMDARSVITFPTFPAVVHKGWIEIRGIAWSGRGKIARVEVSTDAGKSWQPAQLQEPVLDKAHTAFRYLWQWDGKATEIMSRAVDDTGYTQPTLEQLKEARGANMGGYHVNSIISWQIKGDGSVLLRPENIR</sequence>
<dbReference type="OrthoDB" id="9778777at2"/>
<proteinExistence type="predicted"/>
<evidence type="ECO:0000313" key="9">
    <source>
        <dbReference type="Proteomes" id="UP000184368"/>
    </source>
</evidence>
<dbReference type="SUPFAM" id="SSF56524">
    <property type="entry name" value="Oxidoreductase molybdopterin-binding domain"/>
    <property type="match status" value="1"/>
</dbReference>
<feature type="region of interest" description="Disordered" evidence="5">
    <location>
        <begin position="61"/>
        <end position="88"/>
    </location>
</feature>
<dbReference type="Gene3D" id="3.90.420.10">
    <property type="entry name" value="Oxidoreductase, molybdopterin-binding domain"/>
    <property type="match status" value="1"/>
</dbReference>
<keyword evidence="9" id="KW-1185">Reference proteome</keyword>
<reference evidence="8 9" key="1">
    <citation type="submission" date="2016-11" db="EMBL/GenBank/DDBJ databases">
        <authorList>
            <person name="Jaros S."/>
            <person name="Januszkiewicz K."/>
            <person name="Wedrychowicz H."/>
        </authorList>
    </citation>
    <scope>NUCLEOTIDE SEQUENCE [LARGE SCALE GENOMIC DNA]</scope>
    <source>
        <strain evidence="8 9">DSM 26897</strain>
    </source>
</reference>
<evidence type="ECO:0000256" key="1">
    <source>
        <dbReference type="ARBA" id="ARBA00001924"/>
    </source>
</evidence>
<dbReference type="InterPro" id="IPR030835">
    <property type="entry name" value="Sulfite_DH_SoxC"/>
</dbReference>
<dbReference type="InterPro" id="IPR036374">
    <property type="entry name" value="OxRdtase_Mopterin-bd_sf"/>
</dbReference>
<dbReference type="InterPro" id="IPR014756">
    <property type="entry name" value="Ig_E-set"/>
</dbReference>
<evidence type="ECO:0000256" key="4">
    <source>
        <dbReference type="ARBA" id="ARBA00023002"/>
    </source>
</evidence>
<keyword evidence="3" id="KW-0479">Metal-binding</keyword>
<dbReference type="Gene3D" id="2.60.40.650">
    <property type="match status" value="1"/>
</dbReference>
<dbReference type="AlphaFoldDB" id="A0A1M4SXI6"/>
<evidence type="ECO:0000256" key="5">
    <source>
        <dbReference type="SAM" id="MobiDB-lite"/>
    </source>
</evidence>
<dbReference type="GO" id="GO:0030151">
    <property type="term" value="F:molybdenum ion binding"/>
    <property type="evidence" value="ECO:0007669"/>
    <property type="project" value="InterPro"/>
</dbReference>
<feature type="domain" description="Moybdenum cofactor oxidoreductase dimerisation" evidence="7">
    <location>
        <begin position="286"/>
        <end position="398"/>
    </location>
</feature>
<dbReference type="GO" id="GO:0008482">
    <property type="term" value="F:sulfite oxidase activity"/>
    <property type="evidence" value="ECO:0007669"/>
    <property type="project" value="TreeGrafter"/>
</dbReference>
<protein>
    <submittedName>
        <fullName evidence="8">Sulfane dehydrogenase subunit SoxC</fullName>
    </submittedName>
</protein>
<keyword evidence="4" id="KW-0560">Oxidoreductase</keyword>
<evidence type="ECO:0000259" key="6">
    <source>
        <dbReference type="Pfam" id="PF00174"/>
    </source>
</evidence>
<dbReference type="Proteomes" id="UP000184368">
    <property type="component" value="Unassembled WGS sequence"/>
</dbReference>
<dbReference type="InterPro" id="IPR005066">
    <property type="entry name" value="MoCF_OxRdtse_dimer"/>
</dbReference>
<dbReference type="EMBL" id="FQUO01000001">
    <property type="protein sequence ID" value="SHE36900.1"/>
    <property type="molecule type" value="Genomic_DNA"/>
</dbReference>
<dbReference type="InterPro" id="IPR006311">
    <property type="entry name" value="TAT_signal"/>
</dbReference>
<dbReference type="Pfam" id="PF03404">
    <property type="entry name" value="Mo-co_dimer"/>
    <property type="match status" value="1"/>
</dbReference>
<evidence type="ECO:0000259" key="7">
    <source>
        <dbReference type="Pfam" id="PF03404"/>
    </source>
</evidence>
<dbReference type="NCBIfam" id="TIGR04555">
    <property type="entry name" value="sulfite_DH_soxC"/>
    <property type="match status" value="1"/>
</dbReference>
<dbReference type="PANTHER" id="PTHR19372:SF7">
    <property type="entry name" value="SULFITE OXIDASE, MITOCHONDRIAL"/>
    <property type="match status" value="1"/>
</dbReference>